<keyword evidence="1" id="KW-0853">WD repeat</keyword>
<sequence>MESNKINSVSFNQDHSCYCISTDNGVEVHTINPDDRPSKIPLDGSIMKASMLYRTNIVAMVGGGTNPKYSSNKLILWDDKEKEVAGELTFGFRIRNFAIRRDIIAVQFEDKVMVFGLRDLELLKTHKTSMNYYNILCLNTKTSLPIIAMLGSKRGTIKIHFHQNNTETEIECHQAEIRAASLNPEGTLLATASTKGTLIRVFNTKDGGEPLRELRRGSENADIQCLAFSSLSIYLSCTSDKGTAHVFTIWGDDGISSDLDKSRMDPAEEEITSHRHSFLTRTDKDLQKNKHSMFKFIKKIIPFFSSEWSFKQVRLGGRKNQLTICGFEKEEALILVNIQDAEKGTDEFKFRRIPLED</sequence>
<dbReference type="InterPro" id="IPR015943">
    <property type="entry name" value="WD40/YVTN_repeat-like_dom_sf"/>
</dbReference>
<protein>
    <submittedName>
        <fullName evidence="4">Uncharacterized protein</fullName>
    </submittedName>
</protein>
<keyword evidence="5" id="KW-1185">Reference proteome</keyword>
<dbReference type="AlphaFoldDB" id="A0AAD1XJN4"/>
<dbReference type="Gene3D" id="2.130.10.10">
    <property type="entry name" value="YVTN repeat-like/Quinoprotein amine dehydrogenase"/>
    <property type="match status" value="1"/>
</dbReference>
<comment type="caution">
    <text evidence="4">The sequence shown here is derived from an EMBL/GenBank/DDBJ whole genome shotgun (WGS) entry which is preliminary data.</text>
</comment>
<proteinExistence type="inferred from homology"/>
<evidence type="ECO:0000313" key="4">
    <source>
        <dbReference type="EMBL" id="CAI2373888.1"/>
    </source>
</evidence>
<dbReference type="InterPro" id="IPR048720">
    <property type="entry name" value="PROPPIN"/>
</dbReference>
<dbReference type="Proteomes" id="UP001295684">
    <property type="component" value="Unassembled WGS sequence"/>
</dbReference>
<dbReference type="GO" id="GO:0005737">
    <property type="term" value="C:cytoplasm"/>
    <property type="evidence" value="ECO:0007669"/>
    <property type="project" value="UniProtKB-ARBA"/>
</dbReference>
<dbReference type="InterPro" id="IPR001680">
    <property type="entry name" value="WD40_rpt"/>
</dbReference>
<dbReference type="EMBL" id="CAMPGE010015255">
    <property type="protein sequence ID" value="CAI2373888.1"/>
    <property type="molecule type" value="Genomic_DNA"/>
</dbReference>
<evidence type="ECO:0000256" key="2">
    <source>
        <dbReference type="ARBA" id="ARBA00022737"/>
    </source>
</evidence>
<gene>
    <name evidence="4" type="ORF">ECRASSUSDP1_LOCUS15237</name>
</gene>
<organism evidence="4 5">
    <name type="scientific">Euplotes crassus</name>
    <dbReference type="NCBI Taxonomy" id="5936"/>
    <lineage>
        <taxon>Eukaryota</taxon>
        <taxon>Sar</taxon>
        <taxon>Alveolata</taxon>
        <taxon>Ciliophora</taxon>
        <taxon>Intramacronucleata</taxon>
        <taxon>Spirotrichea</taxon>
        <taxon>Hypotrichia</taxon>
        <taxon>Euplotida</taxon>
        <taxon>Euplotidae</taxon>
        <taxon>Moneuplotes</taxon>
    </lineage>
</organism>
<evidence type="ECO:0000313" key="5">
    <source>
        <dbReference type="Proteomes" id="UP001295684"/>
    </source>
</evidence>
<evidence type="ECO:0000256" key="1">
    <source>
        <dbReference type="ARBA" id="ARBA00022574"/>
    </source>
</evidence>
<dbReference type="InterPro" id="IPR036322">
    <property type="entry name" value="WD40_repeat_dom_sf"/>
</dbReference>
<dbReference type="SMART" id="SM00320">
    <property type="entry name" value="WD40"/>
    <property type="match status" value="2"/>
</dbReference>
<evidence type="ECO:0000256" key="3">
    <source>
        <dbReference type="ARBA" id="ARBA00025740"/>
    </source>
</evidence>
<dbReference type="Pfam" id="PF21032">
    <property type="entry name" value="PROPPIN"/>
    <property type="match status" value="1"/>
</dbReference>
<keyword evidence="2" id="KW-0677">Repeat</keyword>
<name>A0AAD1XJN4_EUPCR</name>
<reference evidence="4" key="1">
    <citation type="submission" date="2023-07" db="EMBL/GenBank/DDBJ databases">
        <authorList>
            <consortium name="AG Swart"/>
            <person name="Singh M."/>
            <person name="Singh A."/>
            <person name="Seah K."/>
            <person name="Emmerich C."/>
        </authorList>
    </citation>
    <scope>NUCLEOTIDE SEQUENCE</scope>
    <source>
        <strain evidence="4">DP1</strain>
    </source>
</reference>
<comment type="similarity">
    <text evidence="3">Belongs to the WD repeat PROPPIN family.</text>
</comment>
<accession>A0AAD1XJN4</accession>
<dbReference type="PANTHER" id="PTHR11227">
    <property type="entry name" value="WD-REPEAT PROTEIN INTERACTING WITH PHOSPHOINOSIDES WIPI -RELATED"/>
    <property type="match status" value="1"/>
</dbReference>
<dbReference type="SUPFAM" id="SSF50978">
    <property type="entry name" value="WD40 repeat-like"/>
    <property type="match status" value="1"/>
</dbReference>